<dbReference type="STRING" id="591001.Acfer_0209"/>
<dbReference type="HOGENOM" id="CLU_1048175_0_0_9"/>
<protein>
    <submittedName>
        <fullName evidence="1">Uncharacterized protein</fullName>
    </submittedName>
</protein>
<dbReference type="Proteomes" id="UP000001902">
    <property type="component" value="Chromosome"/>
</dbReference>
<name>D2RNJ1_ACIFV</name>
<dbReference type="KEGG" id="afn:Acfer_0209"/>
<dbReference type="AlphaFoldDB" id="D2RNJ1"/>
<proteinExistence type="predicted"/>
<organism evidence="1 2">
    <name type="scientific">Acidaminococcus fermentans (strain ATCC 25085 / DSM 20731 / CCUG 9996 / CIP 106432 / VR4)</name>
    <dbReference type="NCBI Taxonomy" id="591001"/>
    <lineage>
        <taxon>Bacteria</taxon>
        <taxon>Bacillati</taxon>
        <taxon>Bacillota</taxon>
        <taxon>Negativicutes</taxon>
        <taxon>Acidaminococcales</taxon>
        <taxon>Acidaminococcaceae</taxon>
        <taxon>Acidaminococcus</taxon>
    </lineage>
</organism>
<sequence length="279" mass="31842">MKGGLLHEQQPLSFLCYNNPRNRKAGMFMLKKIMLLCCLLGLLLGAGCGKEANKTEEVHVASYPGWVEIKAGAQASFSVPPEMILQSQETRDSLLKNPDLDPLLKKWLEADQQVVKSPGSVFVQSGKLDPVPWNTDEHLVWVEFRTVASPEKMPRYGQNIGLKGNEIKEFGDITRKSLEGVYQKRMPEGYALKFSNWQPMESTIVNGVENLHTSYDMEILRQGQHLMTFHAERWTLFNWDRVHNLTVVWNKADDGYWKEDSHKLTNIINTLKVTPSRGK</sequence>
<dbReference type="EMBL" id="CP001859">
    <property type="protein sequence ID" value="ADB46617.1"/>
    <property type="molecule type" value="Genomic_DNA"/>
</dbReference>
<accession>D2RNJ1</accession>
<evidence type="ECO:0000313" key="1">
    <source>
        <dbReference type="EMBL" id="ADB46617.1"/>
    </source>
</evidence>
<evidence type="ECO:0000313" key="2">
    <source>
        <dbReference type="Proteomes" id="UP000001902"/>
    </source>
</evidence>
<gene>
    <name evidence="1" type="ordered locus">Acfer_0209</name>
</gene>
<reference evidence="1 2" key="1">
    <citation type="journal article" date="2010" name="Stand. Genomic Sci.">
        <title>Complete genome sequence of Acidaminococcus fermentans type strain (VR4).</title>
        <authorList>
            <person name="Chang Y.J."/>
            <person name="Pukall R."/>
            <person name="Saunders E."/>
            <person name="Lapidus A."/>
            <person name="Copeland A."/>
            <person name="Nolan M."/>
            <person name="Glavina Del Rio T."/>
            <person name="Lucas S."/>
            <person name="Chen F."/>
            <person name="Tice H."/>
            <person name="Cheng J.F."/>
            <person name="Han C."/>
            <person name="Detter J.C."/>
            <person name="Bruce D."/>
            <person name="Goodwin L."/>
            <person name="Pitluck S."/>
            <person name="Mikhailova N."/>
            <person name="Liolios K."/>
            <person name="Pati A."/>
            <person name="Ivanova N."/>
            <person name="Mavromatis K."/>
            <person name="Chen A."/>
            <person name="Palaniappan K."/>
            <person name="Land M."/>
            <person name="Hauser L."/>
            <person name="Jeffries C.D."/>
            <person name="Brettin T."/>
            <person name="Rohde M."/>
            <person name="Goker M."/>
            <person name="Bristow J."/>
            <person name="Eisen J.A."/>
            <person name="Markowitz V."/>
            <person name="Hugenholtz P."/>
            <person name="Kyrpides N.C."/>
            <person name="Klenk H.P."/>
        </authorList>
    </citation>
    <scope>NUCLEOTIDE SEQUENCE [LARGE SCALE GENOMIC DNA]</scope>
    <source>
        <strain evidence="2">ATCC 25085 / DSM 20731 / CCUG 9996 / CIP 106432 / VR4</strain>
    </source>
</reference>
<keyword evidence="2" id="KW-1185">Reference proteome</keyword>